<keyword evidence="2" id="KW-1185">Reference proteome</keyword>
<reference evidence="1 2" key="1">
    <citation type="submission" date="2014-03" db="EMBL/GenBank/DDBJ databases">
        <title>Draft genome of the hookworm Oesophagostomum dentatum.</title>
        <authorList>
            <person name="Mitreva M."/>
        </authorList>
    </citation>
    <scope>NUCLEOTIDE SEQUENCE [LARGE SCALE GENOMIC DNA]</scope>
    <source>
        <strain evidence="1 2">OD-Hann</strain>
    </source>
</reference>
<name>A0A0B1RU81_OESDE</name>
<accession>A0A0B1RU81</accession>
<organism evidence="1 2">
    <name type="scientific">Oesophagostomum dentatum</name>
    <name type="common">Nodular worm</name>
    <dbReference type="NCBI Taxonomy" id="61180"/>
    <lineage>
        <taxon>Eukaryota</taxon>
        <taxon>Metazoa</taxon>
        <taxon>Ecdysozoa</taxon>
        <taxon>Nematoda</taxon>
        <taxon>Chromadorea</taxon>
        <taxon>Rhabditida</taxon>
        <taxon>Rhabditina</taxon>
        <taxon>Rhabditomorpha</taxon>
        <taxon>Strongyloidea</taxon>
        <taxon>Strongylidae</taxon>
        <taxon>Oesophagostomum</taxon>
    </lineage>
</organism>
<protein>
    <submittedName>
        <fullName evidence="1">Uncharacterized protein</fullName>
    </submittedName>
</protein>
<dbReference type="EMBL" id="KN611938">
    <property type="protein sequence ID" value="KHJ76254.1"/>
    <property type="molecule type" value="Genomic_DNA"/>
</dbReference>
<sequence length="64" mass="7387">MEWWTRAASAHSQISVSGLQSLCHRSLSGSSHRCNNCILFGKVEYVDRRERQASDIWPAKNRRL</sequence>
<dbReference type="AlphaFoldDB" id="A0A0B1RU81"/>
<proteinExistence type="predicted"/>
<evidence type="ECO:0000313" key="2">
    <source>
        <dbReference type="Proteomes" id="UP000053660"/>
    </source>
</evidence>
<dbReference type="Proteomes" id="UP000053660">
    <property type="component" value="Unassembled WGS sequence"/>
</dbReference>
<evidence type="ECO:0000313" key="1">
    <source>
        <dbReference type="EMBL" id="KHJ76254.1"/>
    </source>
</evidence>
<gene>
    <name evidence="1" type="ORF">OESDEN_24126</name>
</gene>